<protein>
    <submittedName>
        <fullName evidence="1">Uncharacterized protein</fullName>
    </submittedName>
</protein>
<evidence type="ECO:0000313" key="2">
    <source>
        <dbReference type="Proteomes" id="UP000308600"/>
    </source>
</evidence>
<reference evidence="1 2" key="1">
    <citation type="journal article" date="2019" name="Nat. Ecol. Evol.">
        <title>Megaphylogeny resolves global patterns of mushroom evolution.</title>
        <authorList>
            <person name="Varga T."/>
            <person name="Krizsan K."/>
            <person name="Foldi C."/>
            <person name="Dima B."/>
            <person name="Sanchez-Garcia M."/>
            <person name="Sanchez-Ramirez S."/>
            <person name="Szollosi G.J."/>
            <person name="Szarkandi J.G."/>
            <person name="Papp V."/>
            <person name="Albert L."/>
            <person name="Andreopoulos W."/>
            <person name="Angelini C."/>
            <person name="Antonin V."/>
            <person name="Barry K.W."/>
            <person name="Bougher N.L."/>
            <person name="Buchanan P."/>
            <person name="Buyck B."/>
            <person name="Bense V."/>
            <person name="Catcheside P."/>
            <person name="Chovatia M."/>
            <person name="Cooper J."/>
            <person name="Damon W."/>
            <person name="Desjardin D."/>
            <person name="Finy P."/>
            <person name="Geml J."/>
            <person name="Haridas S."/>
            <person name="Hughes K."/>
            <person name="Justo A."/>
            <person name="Karasinski D."/>
            <person name="Kautmanova I."/>
            <person name="Kiss B."/>
            <person name="Kocsube S."/>
            <person name="Kotiranta H."/>
            <person name="LaButti K.M."/>
            <person name="Lechner B.E."/>
            <person name="Liimatainen K."/>
            <person name="Lipzen A."/>
            <person name="Lukacs Z."/>
            <person name="Mihaltcheva S."/>
            <person name="Morgado L.N."/>
            <person name="Niskanen T."/>
            <person name="Noordeloos M.E."/>
            <person name="Ohm R.A."/>
            <person name="Ortiz-Santana B."/>
            <person name="Ovrebo C."/>
            <person name="Racz N."/>
            <person name="Riley R."/>
            <person name="Savchenko A."/>
            <person name="Shiryaev A."/>
            <person name="Soop K."/>
            <person name="Spirin V."/>
            <person name="Szebenyi C."/>
            <person name="Tomsovsky M."/>
            <person name="Tulloss R.E."/>
            <person name="Uehling J."/>
            <person name="Grigoriev I.V."/>
            <person name="Vagvolgyi C."/>
            <person name="Papp T."/>
            <person name="Martin F.M."/>
            <person name="Miettinen O."/>
            <person name="Hibbett D.S."/>
            <person name="Nagy L.G."/>
        </authorList>
    </citation>
    <scope>NUCLEOTIDE SEQUENCE [LARGE SCALE GENOMIC DNA]</scope>
    <source>
        <strain evidence="1 2">NL-1719</strain>
    </source>
</reference>
<dbReference type="EMBL" id="ML208546">
    <property type="protein sequence ID" value="TFK62980.1"/>
    <property type="molecule type" value="Genomic_DNA"/>
</dbReference>
<dbReference type="Proteomes" id="UP000308600">
    <property type="component" value="Unassembled WGS sequence"/>
</dbReference>
<proteinExistence type="predicted"/>
<sequence length="196" mass="20549">MFGVEKRLGAGWSVPAQVVKAVVDRQVLSEVCWGIRALPSDDFGTLVAVGESIITESGGWGGDVDLVVDSAEEFVRIARGIGKTERKEETHLDRPKNQHSACKGTPHLLESSRAQVVRVTRVVTALGIAGANYSTNGLPSRKDSKTASKPSFDGTGGAGEVETSRNVMKRRMRVVGGADCGVVGGCRPSTDAGAGN</sequence>
<name>A0ACD3AB74_9AGAR</name>
<evidence type="ECO:0000313" key="1">
    <source>
        <dbReference type="EMBL" id="TFK62980.1"/>
    </source>
</evidence>
<organism evidence="1 2">
    <name type="scientific">Pluteus cervinus</name>
    <dbReference type="NCBI Taxonomy" id="181527"/>
    <lineage>
        <taxon>Eukaryota</taxon>
        <taxon>Fungi</taxon>
        <taxon>Dikarya</taxon>
        <taxon>Basidiomycota</taxon>
        <taxon>Agaricomycotina</taxon>
        <taxon>Agaricomycetes</taxon>
        <taxon>Agaricomycetidae</taxon>
        <taxon>Agaricales</taxon>
        <taxon>Pluteineae</taxon>
        <taxon>Pluteaceae</taxon>
        <taxon>Pluteus</taxon>
    </lineage>
</organism>
<keyword evidence="2" id="KW-1185">Reference proteome</keyword>
<gene>
    <name evidence="1" type="ORF">BDN72DRAFT_862429</name>
</gene>
<accession>A0ACD3AB74</accession>